<dbReference type="Proteomes" id="UP001227126">
    <property type="component" value="Unassembled WGS sequence"/>
</dbReference>
<gene>
    <name evidence="2" type="ORF">QO034_20070</name>
</gene>
<accession>A0ABT7FK87</accession>
<evidence type="ECO:0000256" key="1">
    <source>
        <dbReference type="SAM" id="Coils"/>
    </source>
</evidence>
<dbReference type="RefSeq" id="WP_284487307.1">
    <property type="nucleotide sequence ID" value="NZ_JASNJE010000036.1"/>
</dbReference>
<evidence type="ECO:0000313" key="3">
    <source>
        <dbReference type="Proteomes" id="UP001227126"/>
    </source>
</evidence>
<name>A0ABT7FK87_9RHOB</name>
<protein>
    <submittedName>
        <fullName evidence="2">Uncharacterized protein</fullName>
    </submittedName>
</protein>
<keyword evidence="3" id="KW-1185">Reference proteome</keyword>
<organism evidence="2 3">
    <name type="scientific">Sedimentitalea xiamensis</name>
    <dbReference type="NCBI Taxonomy" id="3050037"/>
    <lineage>
        <taxon>Bacteria</taxon>
        <taxon>Pseudomonadati</taxon>
        <taxon>Pseudomonadota</taxon>
        <taxon>Alphaproteobacteria</taxon>
        <taxon>Rhodobacterales</taxon>
        <taxon>Paracoccaceae</taxon>
        <taxon>Sedimentitalea</taxon>
    </lineage>
</organism>
<sequence>MTSDVLTAEQRRFIETFILSVKDPGSGGEDDVETQELDVSLFGDLFSGKKSISTLEGASAPSVKELVATAGKTGSQEQVNDLIGKSAAAQGEAKEAAKAAFLAFDLVTGGGEITSKRLTGADSDYQKALKAVEKARASLIKAKNKKATAKATEELEKAEKDAAEKKKTVDALVGTVMLKKALTDGPLSGKAGPKLPDKAVAALIEGFQVNPKLTWQTIDIAATAIDPTAVANAIPLVSKQIENNFADKDGAPPPDGLDVSAYAMQVLAMGGTCGPDYFARLDDYVASGGLRATGALPDGSEDSPSARGQKRSVAVAGALLDNGRFNADTDKSKLAIGHMLFHPDAMAAPTPALNAHVLETLHVFTDGDDATDANDVLEGVDAPSTDAGKLLVGRSVGTEGTPTKTETQTAILASMLQSVDQGPVGSCFATAPLRNMRESDPLTTLKKFREITEDGTFTSGDGTKTQVVTNLPPGEDPLIRCLEYSIATAMGRNDAMSLKKDIGNKAQTATYHLQEELKKTLDPTHVGNSSVRALTAIKTGFTTTYDPMVENPSTASDGHSSRGRYVLVATDGTVIESREKYRDKVLEMTLTAFGDPSEESERQAIEKVVDDHYMKSMDDLLNTDPPGNPPWLLKSGGSFVESLTTIHGNTNPVTALAKSSELSDTPEKIGARTTAVLGGLIDNLGDAPPDMLLVQTPGVHGFNLLPNHPTMKALMDGDGTTADKIRTKLTEPGARIATTALDLDETLRQYDRCIAKIAEVYQGLVDDPKREEDSVKRYRKRLSQFQKAARKMRPEAGMRPKMIAELCEGIGTDGLNVDYVKGALQGTLASGLSDPQVVLADTNWGSGEDHTFFVVAPDPISGKPMLWQRTDPPGSMRLAPSKDWIDREWQIMK</sequence>
<reference evidence="2 3" key="1">
    <citation type="submission" date="2023-05" db="EMBL/GenBank/DDBJ databases">
        <title>Sedimentitalea sp. nov. JM2-8.</title>
        <authorList>
            <person name="Huang J."/>
        </authorList>
    </citation>
    <scope>NUCLEOTIDE SEQUENCE [LARGE SCALE GENOMIC DNA]</scope>
    <source>
        <strain evidence="2 3">JM2-8</strain>
    </source>
</reference>
<dbReference type="EMBL" id="JASNJE010000036">
    <property type="protein sequence ID" value="MDK3075380.1"/>
    <property type="molecule type" value="Genomic_DNA"/>
</dbReference>
<dbReference type="CDD" id="cd03143">
    <property type="entry name" value="A4_beta-galactosidase_middle_domain"/>
    <property type="match status" value="1"/>
</dbReference>
<comment type="caution">
    <text evidence="2">The sequence shown here is derived from an EMBL/GenBank/DDBJ whole genome shotgun (WGS) entry which is preliminary data.</text>
</comment>
<evidence type="ECO:0000313" key="2">
    <source>
        <dbReference type="EMBL" id="MDK3075380.1"/>
    </source>
</evidence>
<keyword evidence="1" id="KW-0175">Coiled coil</keyword>
<feature type="coiled-coil region" evidence="1">
    <location>
        <begin position="125"/>
        <end position="175"/>
    </location>
</feature>
<proteinExistence type="predicted"/>